<dbReference type="AlphaFoldDB" id="A0A9N7UZ73"/>
<sequence length="228" mass="25600">MRQWCALLRVKQSRKSHNPPLDVLLLYSHKPRGLLDIAKETWEEHPCATYSIIKRDEAGPRAGPRAGLEPVLEPVLGVLGLVRLRGIADSSGRIQALEVYFCLTLLTIRCETVWLLSRSSSPRSHLPRVLATLHFLLHFSSFAPCGLPEWYYSSSCPTAAVFNSGERLPPGGHYGEEHISGFKEIPKNKQKRILDIKKFEKPLILQPSNSHIPDLISHSVGNDIREKA</sequence>
<reference evidence="1" key="1">
    <citation type="submission" date="2020-03" db="EMBL/GenBank/DDBJ databases">
        <authorList>
            <person name="Weist P."/>
        </authorList>
    </citation>
    <scope>NUCLEOTIDE SEQUENCE</scope>
</reference>
<evidence type="ECO:0000313" key="1">
    <source>
        <dbReference type="EMBL" id="CAB1439201.1"/>
    </source>
</evidence>
<accession>A0A9N7UZ73</accession>
<name>A0A9N7UZ73_PLEPL</name>
<dbReference type="Proteomes" id="UP001153269">
    <property type="component" value="Unassembled WGS sequence"/>
</dbReference>
<protein>
    <submittedName>
        <fullName evidence="1">Uncharacterized protein</fullName>
    </submittedName>
</protein>
<organism evidence="1 2">
    <name type="scientific">Pleuronectes platessa</name>
    <name type="common">European plaice</name>
    <dbReference type="NCBI Taxonomy" id="8262"/>
    <lineage>
        <taxon>Eukaryota</taxon>
        <taxon>Metazoa</taxon>
        <taxon>Chordata</taxon>
        <taxon>Craniata</taxon>
        <taxon>Vertebrata</taxon>
        <taxon>Euteleostomi</taxon>
        <taxon>Actinopterygii</taxon>
        <taxon>Neopterygii</taxon>
        <taxon>Teleostei</taxon>
        <taxon>Neoteleostei</taxon>
        <taxon>Acanthomorphata</taxon>
        <taxon>Carangaria</taxon>
        <taxon>Pleuronectiformes</taxon>
        <taxon>Pleuronectoidei</taxon>
        <taxon>Pleuronectidae</taxon>
        <taxon>Pleuronectes</taxon>
    </lineage>
</organism>
<evidence type="ECO:0000313" key="2">
    <source>
        <dbReference type="Proteomes" id="UP001153269"/>
    </source>
</evidence>
<dbReference type="EMBL" id="CADEAL010002247">
    <property type="protein sequence ID" value="CAB1439201.1"/>
    <property type="molecule type" value="Genomic_DNA"/>
</dbReference>
<proteinExistence type="predicted"/>
<gene>
    <name evidence="1" type="ORF">PLEPLA_LOCUS27023</name>
</gene>
<keyword evidence="2" id="KW-1185">Reference proteome</keyword>
<comment type="caution">
    <text evidence="1">The sequence shown here is derived from an EMBL/GenBank/DDBJ whole genome shotgun (WGS) entry which is preliminary data.</text>
</comment>